<dbReference type="EMBL" id="ML993640">
    <property type="protein sequence ID" value="KAF2159293.1"/>
    <property type="molecule type" value="Genomic_DNA"/>
</dbReference>
<sequence>MCESRTNCHLACVWSAGFDLNHSQSCRTAVSWPPNRYVPRERRASCHAVCAGSHHQHRNKPSGSATRMLVQERCSRSTSDIHVPRGAFRPQGAFPSATPTTALLHPGPDDPSPFTPPPPPSAISHHTVHQLVPHASDAHYVCCAPFV</sequence>
<organism evidence="2 3">
    <name type="scientific">Zasmidium cellare ATCC 36951</name>
    <dbReference type="NCBI Taxonomy" id="1080233"/>
    <lineage>
        <taxon>Eukaryota</taxon>
        <taxon>Fungi</taxon>
        <taxon>Dikarya</taxon>
        <taxon>Ascomycota</taxon>
        <taxon>Pezizomycotina</taxon>
        <taxon>Dothideomycetes</taxon>
        <taxon>Dothideomycetidae</taxon>
        <taxon>Mycosphaerellales</taxon>
        <taxon>Mycosphaerellaceae</taxon>
        <taxon>Zasmidium</taxon>
    </lineage>
</organism>
<evidence type="ECO:0000256" key="1">
    <source>
        <dbReference type="SAM" id="MobiDB-lite"/>
    </source>
</evidence>
<dbReference type="Proteomes" id="UP000799537">
    <property type="component" value="Unassembled WGS sequence"/>
</dbReference>
<gene>
    <name evidence="2" type="ORF">M409DRAFT_60990</name>
</gene>
<protein>
    <submittedName>
        <fullName evidence="2">Uncharacterized protein</fullName>
    </submittedName>
</protein>
<dbReference type="AlphaFoldDB" id="A0A6A6BXG8"/>
<feature type="region of interest" description="Disordered" evidence="1">
    <location>
        <begin position="75"/>
        <end position="125"/>
    </location>
</feature>
<name>A0A6A6BXG8_ZASCE</name>
<evidence type="ECO:0000313" key="2">
    <source>
        <dbReference type="EMBL" id="KAF2159293.1"/>
    </source>
</evidence>
<reference evidence="2" key="1">
    <citation type="journal article" date="2020" name="Stud. Mycol.">
        <title>101 Dothideomycetes genomes: a test case for predicting lifestyles and emergence of pathogens.</title>
        <authorList>
            <person name="Haridas S."/>
            <person name="Albert R."/>
            <person name="Binder M."/>
            <person name="Bloem J."/>
            <person name="Labutti K."/>
            <person name="Salamov A."/>
            <person name="Andreopoulos B."/>
            <person name="Baker S."/>
            <person name="Barry K."/>
            <person name="Bills G."/>
            <person name="Bluhm B."/>
            <person name="Cannon C."/>
            <person name="Castanera R."/>
            <person name="Culley D."/>
            <person name="Daum C."/>
            <person name="Ezra D."/>
            <person name="Gonzalez J."/>
            <person name="Henrissat B."/>
            <person name="Kuo A."/>
            <person name="Liang C."/>
            <person name="Lipzen A."/>
            <person name="Lutzoni F."/>
            <person name="Magnuson J."/>
            <person name="Mondo S."/>
            <person name="Nolan M."/>
            <person name="Ohm R."/>
            <person name="Pangilinan J."/>
            <person name="Park H.-J."/>
            <person name="Ramirez L."/>
            <person name="Alfaro M."/>
            <person name="Sun H."/>
            <person name="Tritt A."/>
            <person name="Yoshinaga Y."/>
            <person name="Zwiers L.-H."/>
            <person name="Turgeon B."/>
            <person name="Goodwin S."/>
            <person name="Spatafora J."/>
            <person name="Crous P."/>
            <person name="Grigoriev I."/>
        </authorList>
    </citation>
    <scope>NUCLEOTIDE SEQUENCE</scope>
    <source>
        <strain evidence="2">ATCC 36951</strain>
    </source>
</reference>
<accession>A0A6A6BXG8</accession>
<feature type="compositionally biased region" description="Pro residues" evidence="1">
    <location>
        <begin position="109"/>
        <end position="121"/>
    </location>
</feature>
<keyword evidence="3" id="KW-1185">Reference proteome</keyword>
<proteinExistence type="predicted"/>
<dbReference type="GeneID" id="54567901"/>
<dbReference type="RefSeq" id="XP_033660182.1">
    <property type="nucleotide sequence ID" value="XM_033814629.1"/>
</dbReference>
<evidence type="ECO:0000313" key="3">
    <source>
        <dbReference type="Proteomes" id="UP000799537"/>
    </source>
</evidence>